<evidence type="ECO:0000313" key="1">
    <source>
        <dbReference type="EMBL" id="QFG76714.1"/>
    </source>
</evidence>
<organism evidence="1">
    <name type="scientific">Raoultella planticola</name>
    <name type="common">Klebsiella planticola</name>
    <dbReference type="NCBI Taxonomy" id="575"/>
    <lineage>
        <taxon>Bacteria</taxon>
        <taxon>Pseudomonadati</taxon>
        <taxon>Pseudomonadota</taxon>
        <taxon>Gammaproteobacteria</taxon>
        <taxon>Enterobacterales</taxon>
        <taxon>Enterobacteriaceae</taxon>
        <taxon>Klebsiella/Raoultella group</taxon>
        <taxon>Raoultella</taxon>
    </lineage>
</organism>
<gene>
    <name evidence="1" type="ORF">DMB90_11500</name>
</gene>
<dbReference type="EMBL" id="CP029752">
    <property type="protein sequence ID" value="QFG76714.1"/>
    <property type="molecule type" value="Genomic_DNA"/>
</dbReference>
<reference evidence="1" key="1">
    <citation type="submission" date="2018-05" db="EMBL/GenBank/DDBJ databases">
        <title>Bacterial isolates from healthy term breastfed infants carrying antibiotic resistance genes.</title>
        <authorList>
            <person name="Casaburi G."/>
        </authorList>
    </citation>
    <scope>NUCLEOTIDE SEQUENCE [LARGE SCALE GENOMIC DNA]</scope>
    <source>
        <strain evidence="1">7084_4</strain>
    </source>
</reference>
<accession>A0A5P6AAN6</accession>
<protein>
    <submittedName>
        <fullName evidence="1">Uncharacterized protein</fullName>
    </submittedName>
</protein>
<sequence>MLWVTIVSECEITWVINMPELTLVDATGENGLRLCRNTPGFFYDIANGVASTMLFLMTKGDRNGHVNDII</sequence>
<dbReference type="AlphaFoldDB" id="A0A5P6AAN6"/>
<name>A0A5P6AAN6_RAOPL</name>
<proteinExistence type="predicted"/>